<dbReference type="PANTHER" id="PTHR21262">
    <property type="entry name" value="GUANOSINE-3',5'-BIS DIPHOSPHATE 3'-PYROPHOSPHOHYDROLASE"/>
    <property type="match status" value="1"/>
</dbReference>
<dbReference type="CDD" id="cd00077">
    <property type="entry name" value="HDc"/>
    <property type="match status" value="1"/>
</dbReference>
<dbReference type="GO" id="GO:0008893">
    <property type="term" value="F:guanosine-3',5'-bis(diphosphate) 3'-diphosphatase activity"/>
    <property type="evidence" value="ECO:0007669"/>
    <property type="project" value="TreeGrafter"/>
</dbReference>
<dbReference type="AlphaFoldDB" id="A0A7W7F6L2"/>
<proteinExistence type="inferred from homology"/>
<dbReference type="InterPro" id="IPR012675">
    <property type="entry name" value="Beta-grasp_dom_sf"/>
</dbReference>
<dbReference type="GO" id="GO:0005886">
    <property type="term" value="C:plasma membrane"/>
    <property type="evidence" value="ECO:0007669"/>
    <property type="project" value="TreeGrafter"/>
</dbReference>
<dbReference type="InterPro" id="IPR033655">
    <property type="entry name" value="TGS_RelA/SpoT"/>
</dbReference>
<dbReference type="CDD" id="cd05399">
    <property type="entry name" value="NT_Rel-Spo_like"/>
    <property type="match status" value="1"/>
</dbReference>
<organism evidence="10 11">
    <name type="scientific">Sphingosinicella soli</name>
    <dbReference type="NCBI Taxonomy" id="333708"/>
    <lineage>
        <taxon>Bacteria</taxon>
        <taxon>Pseudomonadati</taxon>
        <taxon>Pseudomonadota</taxon>
        <taxon>Alphaproteobacteria</taxon>
        <taxon>Sphingomonadales</taxon>
        <taxon>Sphingosinicellaceae</taxon>
        <taxon>Sphingosinicella</taxon>
    </lineage>
</organism>
<sequence>MLRQFELVEKVKAYDPDADEELLNRAYVFSVKAHGSQLRASGDPYFSHPIEVAGILTDLKLDDETIATAILHDTLEDTVATPEEIEALFGKNVARLVDGVTKLSRIEAQTESERAAENFRKFLLAMSDDIRVLLVKLADRLHNMRTLHFIKDPEKRKRIARETMDIYAPLAERIGMYEFMDEMKQIAFRELEPEAYQSITTRLERLRAAGGDQLTRISSEITDVLGSHGVDADVAGREKRPFSIWRKMQERHIPFEQLSDVIAFRVIVDKPDDCYRALGVIHQRWPMVPGRFKDFISTPKRNGYRSLHTTIIHGEQMRVEIQIRTRGMHEQAEMGLAAHWAYKQDENARASERYPWLSDLLEILDQAGSPEELMENAKLGLYQDQVFCFTPKGELIQLPRGATPVDFAYAVHSKIGETTVGAKVNGRVVPLRVTLANGDQVEVLRSARQQPDATWESFVVTAKARAAIRRFIRHKEHEEQAALGERLLADIIKRLDVKLNDTAIKDALGRLGLQDRDDLVMALAAHRIEDDAVIDALLPGRILNARAKRRAKRNPKAKLSIKGLTPGVSVHLAQCCSPIPGDRIIGIRRQSGSIDVHTIDCSTLADADGREWLDLGWGDDNEGAVVRLSAVLRNETGSLATMTGVLAKQGANIVNMRTHHRDRDFHTFVVDVEVDNLAHLTNIIGALRATDAVTSVERMKA</sequence>
<dbReference type="GO" id="GO:0015969">
    <property type="term" value="P:guanosine tetraphosphate metabolic process"/>
    <property type="evidence" value="ECO:0007669"/>
    <property type="project" value="InterPro"/>
</dbReference>
<evidence type="ECO:0000259" key="9">
    <source>
        <dbReference type="PROSITE" id="PS51880"/>
    </source>
</evidence>
<dbReference type="Pfam" id="PF19296">
    <property type="entry name" value="RelA_AH_RIS"/>
    <property type="match status" value="2"/>
</dbReference>
<dbReference type="InterPro" id="IPR003607">
    <property type="entry name" value="HD/PDEase_dom"/>
</dbReference>
<dbReference type="PROSITE" id="PS51671">
    <property type="entry name" value="ACT"/>
    <property type="match status" value="1"/>
</dbReference>
<feature type="domain" description="HD" evidence="8">
    <location>
        <begin position="45"/>
        <end position="144"/>
    </location>
</feature>
<dbReference type="GO" id="GO:0015949">
    <property type="term" value="P:nucleobase-containing small molecule interconversion"/>
    <property type="evidence" value="ECO:0007669"/>
    <property type="project" value="UniProtKB-ARBA"/>
</dbReference>
<dbReference type="CDD" id="cd01668">
    <property type="entry name" value="TGS_RSH"/>
    <property type="match status" value="1"/>
</dbReference>
<reference evidence="10 11" key="1">
    <citation type="submission" date="2020-08" db="EMBL/GenBank/DDBJ databases">
        <title>Genomic Encyclopedia of Type Strains, Phase IV (KMG-IV): sequencing the most valuable type-strain genomes for metagenomic binning, comparative biology and taxonomic classification.</title>
        <authorList>
            <person name="Goeker M."/>
        </authorList>
    </citation>
    <scope>NUCLEOTIDE SEQUENCE [LARGE SCALE GENOMIC DNA]</scope>
    <source>
        <strain evidence="10 11">DSM 17328</strain>
    </source>
</reference>
<dbReference type="PROSITE" id="PS51880">
    <property type="entry name" value="TGS"/>
    <property type="match status" value="1"/>
</dbReference>
<evidence type="ECO:0000259" key="7">
    <source>
        <dbReference type="PROSITE" id="PS51671"/>
    </source>
</evidence>
<comment type="caution">
    <text evidence="10">The sequence shown here is derived from an EMBL/GenBank/DDBJ whole genome shotgun (WGS) entry which is preliminary data.</text>
</comment>
<dbReference type="InterPro" id="IPR006674">
    <property type="entry name" value="HD_domain"/>
</dbReference>
<dbReference type="EMBL" id="JACHNZ010000022">
    <property type="protein sequence ID" value="MBB4632466.1"/>
    <property type="molecule type" value="Genomic_DNA"/>
</dbReference>
<comment type="similarity">
    <text evidence="6">Belongs to the relA/spoT family.</text>
</comment>
<dbReference type="FunFam" id="1.10.3210.10:FF:000001">
    <property type="entry name" value="GTP pyrophosphokinase RelA"/>
    <property type="match status" value="1"/>
</dbReference>
<keyword evidence="11" id="KW-1185">Reference proteome</keyword>
<dbReference type="Gene3D" id="3.10.20.30">
    <property type="match status" value="1"/>
</dbReference>
<evidence type="ECO:0000313" key="11">
    <source>
        <dbReference type="Proteomes" id="UP000566324"/>
    </source>
</evidence>
<dbReference type="FunFam" id="3.10.20.30:FF:000002">
    <property type="entry name" value="GTP pyrophosphokinase (RelA/SpoT)"/>
    <property type="match status" value="1"/>
</dbReference>
<dbReference type="CDD" id="cd04876">
    <property type="entry name" value="ACT_RelA-SpoT"/>
    <property type="match status" value="1"/>
</dbReference>
<feature type="domain" description="ACT" evidence="7">
    <location>
        <begin position="627"/>
        <end position="701"/>
    </location>
</feature>
<gene>
    <name evidence="10" type="ORF">GGQ98_002091</name>
</gene>
<dbReference type="Gene3D" id="3.30.460.10">
    <property type="entry name" value="Beta Polymerase, domain 2"/>
    <property type="match status" value="1"/>
</dbReference>
<dbReference type="InterPro" id="IPR043519">
    <property type="entry name" value="NT_sf"/>
</dbReference>
<dbReference type="SUPFAM" id="SSF81271">
    <property type="entry name" value="TGS-like"/>
    <property type="match status" value="1"/>
</dbReference>
<evidence type="ECO:0000313" key="10">
    <source>
        <dbReference type="EMBL" id="MBB4632466.1"/>
    </source>
</evidence>
<evidence type="ECO:0000256" key="2">
    <source>
        <dbReference type="ARBA" id="ARBA00014315"/>
    </source>
</evidence>
<dbReference type="InterPro" id="IPR004095">
    <property type="entry name" value="TGS"/>
</dbReference>
<dbReference type="Pfam" id="PF02824">
    <property type="entry name" value="TGS"/>
    <property type="match status" value="1"/>
</dbReference>
<evidence type="ECO:0000259" key="8">
    <source>
        <dbReference type="PROSITE" id="PS51831"/>
    </source>
</evidence>
<dbReference type="Pfam" id="PF13291">
    <property type="entry name" value="ACT_4"/>
    <property type="match status" value="1"/>
</dbReference>
<dbReference type="Pfam" id="PF13328">
    <property type="entry name" value="HD_4"/>
    <property type="match status" value="1"/>
</dbReference>
<evidence type="ECO:0000256" key="1">
    <source>
        <dbReference type="ARBA" id="ARBA00013251"/>
    </source>
</evidence>
<dbReference type="InterPro" id="IPR007685">
    <property type="entry name" value="RelA_SpoT"/>
</dbReference>
<dbReference type="FunFam" id="3.30.460.10:FF:000001">
    <property type="entry name" value="GTP pyrophosphokinase RelA"/>
    <property type="match status" value="1"/>
</dbReference>
<accession>A0A7W7F6L2</accession>
<dbReference type="InterPro" id="IPR004811">
    <property type="entry name" value="RelA/Spo_fam"/>
</dbReference>
<dbReference type="SMART" id="SM00471">
    <property type="entry name" value="HDc"/>
    <property type="match status" value="1"/>
</dbReference>
<dbReference type="Proteomes" id="UP000566324">
    <property type="component" value="Unassembled WGS sequence"/>
</dbReference>
<dbReference type="Pfam" id="PF04607">
    <property type="entry name" value="RelA_SpoT"/>
    <property type="match status" value="1"/>
</dbReference>
<dbReference type="InterPro" id="IPR045865">
    <property type="entry name" value="ACT-like_dom_sf"/>
</dbReference>
<dbReference type="SUPFAM" id="SSF55021">
    <property type="entry name" value="ACT-like"/>
    <property type="match status" value="1"/>
</dbReference>
<comment type="catalytic activity">
    <reaction evidence="5">
        <text>GTP + ATP = guanosine 3'-diphosphate 5'-triphosphate + AMP</text>
        <dbReference type="Rhea" id="RHEA:22088"/>
        <dbReference type="ChEBI" id="CHEBI:30616"/>
        <dbReference type="ChEBI" id="CHEBI:37565"/>
        <dbReference type="ChEBI" id="CHEBI:142410"/>
        <dbReference type="ChEBI" id="CHEBI:456215"/>
        <dbReference type="EC" id="2.7.6.5"/>
    </reaction>
</comment>
<dbReference type="InterPro" id="IPR012676">
    <property type="entry name" value="TGS-like"/>
</dbReference>
<dbReference type="SMART" id="SM00954">
    <property type="entry name" value="RelA_SpoT"/>
    <property type="match status" value="1"/>
</dbReference>
<comment type="function">
    <text evidence="6">In eubacteria ppGpp (guanosine 3'-diphosphate 5'-diphosphate) is a mediator of the stringent response that coordinates a variety of cellular activities in response to changes in nutritional abundance.</text>
</comment>
<dbReference type="InterPro" id="IPR045600">
    <property type="entry name" value="RelA/SpoT_AH_RIS"/>
</dbReference>
<evidence type="ECO:0000256" key="3">
    <source>
        <dbReference type="ARBA" id="ARBA00029754"/>
    </source>
</evidence>
<name>A0A7W7F6L2_9SPHN</name>
<dbReference type="SUPFAM" id="SSF81301">
    <property type="entry name" value="Nucleotidyltransferase"/>
    <property type="match status" value="1"/>
</dbReference>
<dbReference type="RefSeq" id="WP_184069116.1">
    <property type="nucleotide sequence ID" value="NZ_JACHNZ010000022.1"/>
</dbReference>
<dbReference type="GO" id="GO:0042594">
    <property type="term" value="P:response to starvation"/>
    <property type="evidence" value="ECO:0007669"/>
    <property type="project" value="TreeGrafter"/>
</dbReference>
<dbReference type="EC" id="2.7.6.5" evidence="1"/>
<evidence type="ECO:0000256" key="5">
    <source>
        <dbReference type="ARBA" id="ARBA00048244"/>
    </source>
</evidence>
<dbReference type="InterPro" id="IPR002912">
    <property type="entry name" value="ACT_dom"/>
</dbReference>
<dbReference type="SUPFAM" id="SSF109604">
    <property type="entry name" value="HD-domain/PDEase-like"/>
    <property type="match status" value="1"/>
</dbReference>
<dbReference type="Gene3D" id="3.30.70.260">
    <property type="match status" value="1"/>
</dbReference>
<feature type="domain" description="TGS" evidence="9">
    <location>
        <begin position="380"/>
        <end position="445"/>
    </location>
</feature>
<dbReference type="NCBIfam" id="TIGR00691">
    <property type="entry name" value="spoT_relA"/>
    <property type="match status" value="1"/>
</dbReference>
<dbReference type="PANTHER" id="PTHR21262:SF36">
    <property type="entry name" value="BIFUNCTIONAL (P)PPGPP SYNTHASE_HYDROLASE SPOT"/>
    <property type="match status" value="1"/>
</dbReference>
<evidence type="ECO:0000256" key="4">
    <source>
        <dbReference type="ARBA" id="ARBA00032407"/>
    </source>
</evidence>
<dbReference type="Gene3D" id="1.10.3210.10">
    <property type="entry name" value="Hypothetical protein af1432"/>
    <property type="match status" value="1"/>
</dbReference>
<protein>
    <recommendedName>
        <fullName evidence="2">GTP pyrophosphokinase rsh</fullName>
        <ecNumber evidence="1">2.7.6.5</ecNumber>
    </recommendedName>
    <alternativeName>
        <fullName evidence="4">(p)ppGpp synthase</fullName>
    </alternativeName>
    <alternativeName>
        <fullName evidence="3">ATP:GTP 3'-pyrophosphotransferase</fullName>
    </alternativeName>
</protein>
<dbReference type="GO" id="GO:0008728">
    <property type="term" value="F:GTP diphosphokinase activity"/>
    <property type="evidence" value="ECO:0007669"/>
    <property type="project" value="UniProtKB-EC"/>
</dbReference>
<evidence type="ECO:0000256" key="6">
    <source>
        <dbReference type="RuleBase" id="RU003847"/>
    </source>
</evidence>
<dbReference type="PROSITE" id="PS51831">
    <property type="entry name" value="HD"/>
    <property type="match status" value="1"/>
</dbReference>